<dbReference type="AlphaFoldDB" id="A0A2V3PQM5"/>
<accession>A0A2V3PQM5</accession>
<protein>
    <recommendedName>
        <fullName evidence="6">Oxygen tolerance protein BatD</fullName>
    </recommendedName>
</protein>
<proteinExistence type="predicted"/>
<feature type="transmembrane region" description="Helical" evidence="2">
    <location>
        <begin position="174"/>
        <end position="199"/>
    </location>
</feature>
<evidence type="ECO:0000313" key="5">
    <source>
        <dbReference type="Proteomes" id="UP000247973"/>
    </source>
</evidence>
<reference evidence="4 5" key="1">
    <citation type="submission" date="2018-03" db="EMBL/GenBank/DDBJ databases">
        <title>Genomic Encyclopedia of Archaeal and Bacterial Type Strains, Phase II (KMG-II): from individual species to whole genera.</title>
        <authorList>
            <person name="Goeker M."/>
        </authorList>
    </citation>
    <scope>NUCLEOTIDE SEQUENCE [LARGE SCALE GENOMIC DNA]</scope>
    <source>
        <strain evidence="4 5">DSM 100214</strain>
    </source>
</reference>
<evidence type="ECO:0000256" key="3">
    <source>
        <dbReference type="SAM" id="SignalP"/>
    </source>
</evidence>
<dbReference type="RefSeq" id="WP_110310900.1">
    <property type="nucleotide sequence ID" value="NZ_QICL01000013.1"/>
</dbReference>
<sequence length="369" mass="41333">MLRKKILILTILFSCISIQFSVVAQRSTAKATVQPYEIAIGQQATISLEVIAPKGRQVVMPVFADTLVSGVEVLAMPKADTIYAHEVMTITQRYIVTSFDSALYHIPYIPVIDGKDTIESNGFGLKVVSPNLSEATLSYLEQLKTQQTDSVEFDKLGVYDIKAIQKPPFVWQDYIIYIVITLLVLLLLAAIGIGIYMYIQKKKKGYYFKPVVVEPPHVIALHALDHVKVEKLWQQGKEKEYFTEVTDILRKYIEDRFGVSAFEMTSDEILHIVNNFVTAESSSDSLKQILKLADLVKFAKYKPFPDENDLSLVNAYLFVNQTKKEEVAPPADPNEPNQGSSTSQGEEPINWRITGDKGGSENKSTNANS</sequence>
<evidence type="ECO:0000256" key="2">
    <source>
        <dbReference type="SAM" id="Phobius"/>
    </source>
</evidence>
<name>A0A2V3PQM5_9BACT</name>
<keyword evidence="3" id="KW-0732">Signal</keyword>
<feature type="signal peptide" evidence="3">
    <location>
        <begin position="1"/>
        <end position="24"/>
    </location>
</feature>
<keyword evidence="5" id="KW-1185">Reference proteome</keyword>
<dbReference type="OrthoDB" id="9807384at2"/>
<dbReference type="EMBL" id="QICL01000013">
    <property type="protein sequence ID" value="PXV63580.1"/>
    <property type="molecule type" value="Genomic_DNA"/>
</dbReference>
<feature type="compositionally biased region" description="Polar residues" evidence="1">
    <location>
        <begin position="335"/>
        <end position="345"/>
    </location>
</feature>
<keyword evidence="2" id="KW-1133">Transmembrane helix</keyword>
<keyword evidence="2" id="KW-0812">Transmembrane</keyword>
<evidence type="ECO:0008006" key="6">
    <source>
        <dbReference type="Google" id="ProtNLM"/>
    </source>
</evidence>
<evidence type="ECO:0000313" key="4">
    <source>
        <dbReference type="EMBL" id="PXV63580.1"/>
    </source>
</evidence>
<feature type="region of interest" description="Disordered" evidence="1">
    <location>
        <begin position="324"/>
        <end position="369"/>
    </location>
</feature>
<evidence type="ECO:0000256" key="1">
    <source>
        <dbReference type="SAM" id="MobiDB-lite"/>
    </source>
</evidence>
<gene>
    <name evidence="4" type="ORF">CLV62_11367</name>
</gene>
<feature type="chain" id="PRO_5016005301" description="Oxygen tolerance protein BatD" evidence="3">
    <location>
        <begin position="25"/>
        <end position="369"/>
    </location>
</feature>
<comment type="caution">
    <text evidence="4">The sequence shown here is derived from an EMBL/GenBank/DDBJ whole genome shotgun (WGS) entry which is preliminary data.</text>
</comment>
<dbReference type="Proteomes" id="UP000247973">
    <property type="component" value="Unassembled WGS sequence"/>
</dbReference>
<organism evidence="4 5">
    <name type="scientific">Dysgonomonas alginatilytica</name>
    <dbReference type="NCBI Taxonomy" id="1605892"/>
    <lineage>
        <taxon>Bacteria</taxon>
        <taxon>Pseudomonadati</taxon>
        <taxon>Bacteroidota</taxon>
        <taxon>Bacteroidia</taxon>
        <taxon>Bacteroidales</taxon>
        <taxon>Dysgonomonadaceae</taxon>
        <taxon>Dysgonomonas</taxon>
    </lineage>
</organism>
<keyword evidence="2" id="KW-0472">Membrane</keyword>